<keyword evidence="2" id="KW-1185">Reference proteome</keyword>
<evidence type="ECO:0000313" key="2">
    <source>
        <dbReference type="Proteomes" id="UP000829194"/>
    </source>
</evidence>
<dbReference type="RefSeq" id="WP_057943677.1">
    <property type="nucleotide sequence ID" value="NZ_CP011131.1"/>
</dbReference>
<proteinExistence type="predicted"/>
<gene>
    <name evidence="1" type="ORF">MOV92_16135</name>
</gene>
<sequence>MTTLQACCSIVFACRTASLRNQLRQSLFGNSATRQRVLAGIAHLQSRHPTSGAPSLFSIAAANEMPIT</sequence>
<accession>A0ABY3X625</accession>
<reference evidence="1 2" key="1">
    <citation type="submission" date="2022-03" db="EMBL/GenBank/DDBJ databases">
        <title>Complete genome sequence of Lysobacter capsici VKM B-2533 and Lysobacter gummosus 10.1.1, promising sources of lytic agents.</title>
        <authorList>
            <person name="Tarlachkov S.V."/>
            <person name="Kudryakova I.V."/>
            <person name="Afoshin A.S."/>
            <person name="Leontyevskaya E.A."/>
            <person name="Leontyevskaya N.V."/>
        </authorList>
    </citation>
    <scope>NUCLEOTIDE SEQUENCE [LARGE SCALE GENOMIC DNA]</scope>
    <source>
        <strain evidence="1 2">10.1.1</strain>
    </source>
</reference>
<organism evidence="1 2">
    <name type="scientific">Lysobacter gummosus</name>
    <dbReference type="NCBI Taxonomy" id="262324"/>
    <lineage>
        <taxon>Bacteria</taxon>
        <taxon>Pseudomonadati</taxon>
        <taxon>Pseudomonadota</taxon>
        <taxon>Gammaproteobacteria</taxon>
        <taxon>Lysobacterales</taxon>
        <taxon>Lysobacteraceae</taxon>
        <taxon>Lysobacter</taxon>
    </lineage>
</organism>
<dbReference type="Proteomes" id="UP000829194">
    <property type="component" value="Chromosome"/>
</dbReference>
<protein>
    <submittedName>
        <fullName evidence="1">Uncharacterized protein</fullName>
    </submittedName>
</protein>
<evidence type="ECO:0000313" key="1">
    <source>
        <dbReference type="EMBL" id="UNP28022.1"/>
    </source>
</evidence>
<name>A0ABY3X625_9GAMM</name>
<dbReference type="EMBL" id="CP093547">
    <property type="protein sequence ID" value="UNP28022.1"/>
    <property type="molecule type" value="Genomic_DNA"/>
</dbReference>